<dbReference type="GO" id="GO:0006355">
    <property type="term" value="P:regulation of DNA-templated transcription"/>
    <property type="evidence" value="ECO:0000318"/>
    <property type="project" value="GO_Central"/>
</dbReference>
<reference evidence="7 8" key="2">
    <citation type="submission" date="2025-05" db="UniProtKB">
        <authorList>
            <consortium name="RefSeq"/>
        </authorList>
    </citation>
    <scope>IDENTIFICATION</scope>
    <source>
        <tissue evidence="7 8">Leaf</tissue>
    </source>
</reference>
<dbReference type="CDD" id="cd00167">
    <property type="entry name" value="SANT"/>
    <property type="match status" value="3"/>
</dbReference>
<feature type="domain" description="HTH myb-type" evidence="5">
    <location>
        <begin position="44"/>
        <end position="95"/>
    </location>
</feature>
<dbReference type="InterPro" id="IPR001005">
    <property type="entry name" value="SANT/Myb"/>
</dbReference>
<feature type="domain" description="HTH myb-type" evidence="5">
    <location>
        <begin position="152"/>
        <end position="202"/>
    </location>
</feature>
<dbReference type="PROSITE" id="PS51294">
    <property type="entry name" value="HTH_MYB"/>
    <property type="match status" value="3"/>
</dbReference>
<feature type="domain" description="Myb-like" evidence="4">
    <location>
        <begin position="148"/>
        <end position="198"/>
    </location>
</feature>
<protein>
    <submittedName>
        <fullName evidence="7 8">Transcription factor MYB3R-1</fullName>
    </submittedName>
</protein>
<dbReference type="Pfam" id="PF00249">
    <property type="entry name" value="Myb_DNA-binding"/>
    <property type="match status" value="3"/>
</dbReference>
<evidence type="ECO:0000313" key="6">
    <source>
        <dbReference type="Proteomes" id="UP000813463"/>
    </source>
</evidence>
<feature type="region of interest" description="Disordered" evidence="3">
    <location>
        <begin position="764"/>
        <end position="787"/>
    </location>
</feature>
<keyword evidence="2" id="KW-0539">Nucleus</keyword>
<dbReference type="SUPFAM" id="SSF46689">
    <property type="entry name" value="Homeodomain-like"/>
    <property type="match status" value="2"/>
</dbReference>
<dbReference type="Gene3D" id="1.10.10.60">
    <property type="entry name" value="Homeodomain-like"/>
    <property type="match status" value="3"/>
</dbReference>
<name>A0A9R0JHN1_SPIOL</name>
<dbReference type="RefSeq" id="XP_021835419.2">
    <property type="nucleotide sequence ID" value="XM_021979727.2"/>
</dbReference>
<dbReference type="RefSeq" id="XP_021835426.2">
    <property type="nucleotide sequence ID" value="XM_021979734.2"/>
</dbReference>
<evidence type="ECO:0000256" key="1">
    <source>
        <dbReference type="ARBA" id="ARBA00004123"/>
    </source>
</evidence>
<feature type="region of interest" description="Disordered" evidence="3">
    <location>
        <begin position="1"/>
        <end position="55"/>
    </location>
</feature>
<dbReference type="SMART" id="SM00717">
    <property type="entry name" value="SANT"/>
    <property type="match status" value="3"/>
</dbReference>
<dbReference type="GO" id="GO:0000978">
    <property type="term" value="F:RNA polymerase II cis-regulatory region sequence-specific DNA binding"/>
    <property type="evidence" value="ECO:0000318"/>
    <property type="project" value="GO_Central"/>
</dbReference>
<dbReference type="GO" id="GO:0005634">
    <property type="term" value="C:nucleus"/>
    <property type="evidence" value="ECO:0000318"/>
    <property type="project" value="GO_Central"/>
</dbReference>
<dbReference type="GeneID" id="110775116"/>
<proteinExistence type="predicted"/>
<dbReference type="GO" id="GO:0000981">
    <property type="term" value="F:DNA-binding transcription factor activity, RNA polymerase II-specific"/>
    <property type="evidence" value="ECO:0000318"/>
    <property type="project" value="GO_Central"/>
</dbReference>
<reference evidence="6" key="1">
    <citation type="journal article" date="2021" name="Nat. Commun.">
        <title>Genomic analyses provide insights into spinach domestication and the genetic basis of agronomic traits.</title>
        <authorList>
            <person name="Cai X."/>
            <person name="Sun X."/>
            <person name="Xu C."/>
            <person name="Sun H."/>
            <person name="Wang X."/>
            <person name="Ge C."/>
            <person name="Zhang Z."/>
            <person name="Wang Q."/>
            <person name="Fei Z."/>
            <person name="Jiao C."/>
            <person name="Wang Q."/>
        </authorList>
    </citation>
    <scope>NUCLEOTIDE SEQUENCE [LARGE SCALE GENOMIC DNA]</scope>
    <source>
        <strain evidence="6">cv. Varoflay</strain>
    </source>
</reference>
<evidence type="ECO:0000259" key="5">
    <source>
        <dbReference type="PROSITE" id="PS51294"/>
    </source>
</evidence>
<dbReference type="InterPro" id="IPR050560">
    <property type="entry name" value="MYB_TF"/>
</dbReference>
<dbReference type="InterPro" id="IPR009057">
    <property type="entry name" value="Homeodomain-like_sf"/>
</dbReference>
<accession>A0A9R0JHN1</accession>
<feature type="domain" description="Myb-like" evidence="4">
    <location>
        <begin position="44"/>
        <end position="95"/>
    </location>
</feature>
<evidence type="ECO:0000313" key="8">
    <source>
        <dbReference type="RefSeq" id="XP_021835426.2"/>
    </source>
</evidence>
<dbReference type="Proteomes" id="UP000813463">
    <property type="component" value="Chromosome 1"/>
</dbReference>
<dbReference type="PANTHER" id="PTHR45614:SF266">
    <property type="entry name" value="TRANSCRIPTION FACTOR MYB3R-4"/>
    <property type="match status" value="1"/>
</dbReference>
<feature type="compositionally biased region" description="Basic and acidic residues" evidence="3">
    <location>
        <begin position="764"/>
        <end position="784"/>
    </location>
</feature>
<feature type="domain" description="HTH myb-type" evidence="5">
    <location>
        <begin position="96"/>
        <end position="151"/>
    </location>
</feature>
<evidence type="ECO:0000256" key="2">
    <source>
        <dbReference type="ARBA" id="ARBA00023242"/>
    </source>
</evidence>
<dbReference type="KEGG" id="soe:110775116"/>
<feature type="region of interest" description="Disordered" evidence="3">
    <location>
        <begin position="697"/>
        <end position="720"/>
    </location>
</feature>
<dbReference type="AlphaFoldDB" id="A0A9R0JHN1"/>
<comment type="subcellular location">
    <subcellularLocation>
        <location evidence="1">Nucleus</location>
    </subcellularLocation>
</comment>
<dbReference type="PANTHER" id="PTHR45614">
    <property type="entry name" value="MYB PROTEIN-RELATED"/>
    <property type="match status" value="1"/>
</dbReference>
<evidence type="ECO:0000259" key="4">
    <source>
        <dbReference type="PROSITE" id="PS50090"/>
    </source>
</evidence>
<gene>
    <name evidence="7 8" type="primary">LOC110775116</name>
</gene>
<dbReference type="PROSITE" id="PS50090">
    <property type="entry name" value="MYB_LIKE"/>
    <property type="match status" value="3"/>
</dbReference>
<feature type="region of interest" description="Disordered" evidence="3">
    <location>
        <begin position="620"/>
        <end position="639"/>
    </location>
</feature>
<feature type="domain" description="Myb-like" evidence="4">
    <location>
        <begin position="96"/>
        <end position="147"/>
    </location>
</feature>
<dbReference type="InterPro" id="IPR017930">
    <property type="entry name" value="Myb_dom"/>
</dbReference>
<sequence length="1046" mass="115883">MESDRKIAASHPPPAPLAPPGSLNGANNAFPRVRPMHGRTSGPTRRSTRGQWTPEEDEILRKAVQRFKGKNWKKIAECFKERTDVQCLHRWQKVLNPELIKGPWSKEEDEVIVQLVNKYGPKKWSTIAQHLPGRIGKQCRERWHNHLNPSINKEAWTQEEELVLIRAHQMHGNRWAELTKYLPGRTDNAIKNHWNSSVKKKLDSYIASGLLAQFQSLPVVSHQSQSMPSASLLVQQSSGDGSVFKDGAEVDQNSECSQVACSQTASDMSNKEDFLLCEESDHGKFQNTSPTASCSEQYYTEDITITIPDIPHEFNCSSKYLEDNISREPGTCAAENSSFGTFSLPNFSFADLATDSLSGNYYIADPMSDIVPGPSHQSVEYDALASVNNVAANLEASGQKRKAEEGCSELLLEHEGGDGCPGNFSDIIDMDRFREFLGYQTIYQHSEPSGNVDLRPNTPLDTLVEALNCEHLSTIPFEVSVENGFMIDTKEYDQINDSGAGSEAKDSANVDEGHVPAINNSGSPLTEQTASKALSRLVSVNTFGLETSDNQQTHSNVVERPMKATCKQEAGILCYEHPRIPSLDVPFYSCDLADAHQEYSPLGVRQYMHSKNSMTPFKLWDSPSSDDSPDAKLKSAAKTFGSTPSILKKRHRDLLSPLSPLSERRCDKKTGSSSKQVFLCTSRLTNEFSRLDVMFDEADDQNNDQNGKEKISKPESPSYDQNIHASVEDKENICPALEWKREEASHNQAESGDRTLEENKKDFRDLDKEENLEQHPEKSVREDCASETVKNTSLKGVLVEQYLRDTQNSSSDGGGPKAGSEAGDRALEVHGLKNTSKQTAMSDLMTSKTKCIVSPPLLGQKKSCYQSVSAVTSVMVDSLVNEVGSENLNIFGGTPFRRSLESPSAWKSPWYFSSFIPCSRFDSDTMIGDINGIFMSPGDRSLDAIGLVNQINEESAGAYADARKVLGSETPESILRQRCLKNQNSEGDINYFSNSQLDGRQQSVSSERRVLDFSECETPAKTMEKGKSVITTSLSSPAPCLLKSYR</sequence>
<organism evidence="6 7">
    <name type="scientific">Spinacia oleracea</name>
    <name type="common">Spinach</name>
    <dbReference type="NCBI Taxonomy" id="3562"/>
    <lineage>
        <taxon>Eukaryota</taxon>
        <taxon>Viridiplantae</taxon>
        <taxon>Streptophyta</taxon>
        <taxon>Embryophyta</taxon>
        <taxon>Tracheophyta</taxon>
        <taxon>Spermatophyta</taxon>
        <taxon>Magnoliopsida</taxon>
        <taxon>eudicotyledons</taxon>
        <taxon>Gunneridae</taxon>
        <taxon>Pentapetalae</taxon>
        <taxon>Caryophyllales</taxon>
        <taxon>Chenopodiaceae</taxon>
        <taxon>Chenopodioideae</taxon>
        <taxon>Anserineae</taxon>
        <taxon>Spinacia</taxon>
    </lineage>
</organism>
<evidence type="ECO:0000313" key="7">
    <source>
        <dbReference type="RefSeq" id="XP_021835419.2"/>
    </source>
</evidence>
<keyword evidence="6" id="KW-1185">Reference proteome</keyword>
<evidence type="ECO:0000256" key="3">
    <source>
        <dbReference type="SAM" id="MobiDB-lite"/>
    </source>
</evidence>